<dbReference type="AlphaFoldDB" id="A0AAJ6T4Q0"/>
<dbReference type="KEGG" id="peu:105110575"/>
<protein>
    <submittedName>
        <fullName evidence="3">Uncharacterized protein LOC105110575</fullName>
    </submittedName>
</protein>
<dbReference type="RefSeq" id="XP_011003955.1">
    <property type="nucleotide sequence ID" value="XM_011005653.1"/>
</dbReference>
<keyword evidence="1" id="KW-0472">Membrane</keyword>
<dbReference type="GO" id="GO:0009507">
    <property type="term" value="C:chloroplast"/>
    <property type="evidence" value="ECO:0007669"/>
    <property type="project" value="TreeGrafter"/>
</dbReference>
<dbReference type="InterPro" id="IPR042946">
    <property type="entry name" value="CMBL"/>
</dbReference>
<reference evidence="3" key="1">
    <citation type="submission" date="2025-08" db="UniProtKB">
        <authorList>
            <consortium name="RefSeq"/>
        </authorList>
    </citation>
    <scope>IDENTIFICATION</scope>
</reference>
<organism evidence="2 3">
    <name type="scientific">Populus euphratica</name>
    <name type="common">Euphrates poplar</name>
    <dbReference type="NCBI Taxonomy" id="75702"/>
    <lineage>
        <taxon>Eukaryota</taxon>
        <taxon>Viridiplantae</taxon>
        <taxon>Streptophyta</taxon>
        <taxon>Embryophyta</taxon>
        <taxon>Tracheophyta</taxon>
        <taxon>Spermatophyta</taxon>
        <taxon>Magnoliopsida</taxon>
        <taxon>eudicotyledons</taxon>
        <taxon>Gunneridae</taxon>
        <taxon>Pentapetalae</taxon>
        <taxon>rosids</taxon>
        <taxon>fabids</taxon>
        <taxon>Malpighiales</taxon>
        <taxon>Salicaceae</taxon>
        <taxon>Saliceae</taxon>
        <taxon>Populus</taxon>
    </lineage>
</organism>
<name>A0AAJ6T4Q0_POPEU</name>
<proteinExistence type="predicted"/>
<gene>
    <name evidence="3" type="primary">LOC105110575</name>
</gene>
<keyword evidence="1" id="KW-0812">Transmembrane</keyword>
<evidence type="ECO:0000313" key="2">
    <source>
        <dbReference type="Proteomes" id="UP000694918"/>
    </source>
</evidence>
<dbReference type="PANTHER" id="PTHR46812">
    <property type="entry name" value="CARBOXYMETHYLENEBUTENOLIDASE HOMOLOG"/>
    <property type="match status" value="1"/>
</dbReference>
<dbReference type="Proteomes" id="UP000694918">
    <property type="component" value="Unplaced"/>
</dbReference>
<dbReference type="GeneID" id="105110575"/>
<sequence>MGFVPTSSLPFSITITATTTMTIRKPRLLHHHNRHSSRLHFLSKCSLLPRKCSLNLGRSWRLPCSVPCSLLKVEEDVDDEACELVSGLELSIVEGDDSINTYLLNAVKNNNGTGTLLLSGIFGFEDSSTREFAYRVACNGYKHDIGLVFVIAALMFVSFILRSIFRAS</sequence>
<dbReference type="PANTHER" id="PTHR46812:SF1">
    <property type="entry name" value="CARBOXYMETHYLENEBUTENOLIDASE HOMOLOG"/>
    <property type="match status" value="1"/>
</dbReference>
<evidence type="ECO:0000313" key="3">
    <source>
        <dbReference type="RefSeq" id="XP_011003955.1"/>
    </source>
</evidence>
<accession>A0AAJ6T4Q0</accession>
<evidence type="ECO:0000256" key="1">
    <source>
        <dbReference type="SAM" id="Phobius"/>
    </source>
</evidence>
<keyword evidence="1" id="KW-1133">Transmembrane helix</keyword>
<feature type="transmembrane region" description="Helical" evidence="1">
    <location>
        <begin position="145"/>
        <end position="165"/>
    </location>
</feature>
<keyword evidence="2" id="KW-1185">Reference proteome</keyword>